<dbReference type="InterPro" id="IPR034706">
    <property type="entry name" value="CpoB"/>
</dbReference>
<proteinExistence type="inferred from homology"/>
<comment type="subcellular location">
    <subcellularLocation>
        <location evidence="2">Periplasm</location>
    </subcellularLocation>
</comment>
<sequence length="259" mass="29038">MPLRSLSLRELLLGGGLAATLLAPLPAQALFDDNEARKAIIELRQKFDANKAATDAALLRLGDEVRDRRPLNELMNQIEQLRAELAQLKAQNDSLLRQVADLQRGQQAAQATVDERLRQFEPVPVTVDGLTFDVQPAEKREYDAVMDVVRRSDFAGAAAGFETFLRRYPDSGYTPSVLYWLGNAQYANRAYRESLGTHRRLVNTYRDHPRAPEALLAIANSQVELKDARSARKTLEDLIKGYPQSEAAAVARDRLSRLR</sequence>
<accession>A0ABQ6C1Q6</accession>
<keyword evidence="2" id="KW-0131">Cell cycle</keyword>
<comment type="similarity">
    <text evidence="2">Belongs to the CpoB family.</text>
</comment>
<feature type="domain" description="Outer membrane lipoprotein BamD-like" evidence="3">
    <location>
        <begin position="139"/>
        <end position="259"/>
    </location>
</feature>
<dbReference type="EMBL" id="BSPB01000002">
    <property type="protein sequence ID" value="GLS12929.1"/>
    <property type="molecule type" value="Genomic_DNA"/>
</dbReference>
<feature type="coiled-coil region" evidence="2">
    <location>
        <begin position="71"/>
        <end position="105"/>
    </location>
</feature>
<dbReference type="NCBIfam" id="TIGR02795">
    <property type="entry name" value="tol_pal_ybgF"/>
    <property type="match status" value="1"/>
</dbReference>
<reference evidence="5" key="1">
    <citation type="journal article" date="2019" name="Int. J. Syst. Evol. Microbiol.">
        <title>The Global Catalogue of Microorganisms (GCM) 10K type strain sequencing project: providing services to taxonomists for standard genome sequencing and annotation.</title>
        <authorList>
            <consortium name="The Broad Institute Genomics Platform"/>
            <consortium name="The Broad Institute Genome Sequencing Center for Infectious Disease"/>
            <person name="Wu L."/>
            <person name="Ma J."/>
        </authorList>
    </citation>
    <scope>NUCLEOTIDE SEQUENCE [LARGE SCALE GENOMIC DNA]</scope>
    <source>
        <strain evidence="5">NBRC 109341</strain>
    </source>
</reference>
<keyword evidence="5" id="KW-1185">Reference proteome</keyword>
<evidence type="ECO:0000256" key="1">
    <source>
        <dbReference type="ARBA" id="ARBA00022729"/>
    </source>
</evidence>
<dbReference type="InterPro" id="IPR039565">
    <property type="entry name" value="BamD-like"/>
</dbReference>
<gene>
    <name evidence="2" type="primary">cpoB</name>
    <name evidence="4" type="ORF">GCM10007935_03570</name>
</gene>
<organism evidence="4 5">
    <name type="scientific">Hydrogenophaga electricum</name>
    <dbReference type="NCBI Taxonomy" id="1230953"/>
    <lineage>
        <taxon>Bacteria</taxon>
        <taxon>Pseudomonadati</taxon>
        <taxon>Pseudomonadota</taxon>
        <taxon>Betaproteobacteria</taxon>
        <taxon>Burkholderiales</taxon>
        <taxon>Comamonadaceae</taxon>
        <taxon>Hydrogenophaga</taxon>
    </lineage>
</organism>
<evidence type="ECO:0000256" key="2">
    <source>
        <dbReference type="HAMAP-Rule" id="MF_02066"/>
    </source>
</evidence>
<dbReference type="HAMAP" id="MF_02066">
    <property type="entry name" value="CpoB"/>
    <property type="match status" value="1"/>
</dbReference>
<evidence type="ECO:0000259" key="3">
    <source>
        <dbReference type="Pfam" id="PF13525"/>
    </source>
</evidence>
<dbReference type="InterPro" id="IPR014162">
    <property type="entry name" value="CpoB_C"/>
</dbReference>
<dbReference type="Gene3D" id="1.25.40.10">
    <property type="entry name" value="Tetratricopeptide repeat domain"/>
    <property type="match status" value="1"/>
</dbReference>
<keyword evidence="1 2" id="KW-0732">Signal</keyword>
<keyword evidence="2" id="KW-0574">Periplasm</keyword>
<keyword evidence="2" id="KW-0132">Cell division</keyword>
<protein>
    <recommendedName>
        <fullName evidence="2">Cell division coordinator CpoB</fullName>
    </recommendedName>
</protein>
<keyword evidence="2" id="KW-0175">Coiled coil</keyword>
<dbReference type="SUPFAM" id="SSF48452">
    <property type="entry name" value="TPR-like"/>
    <property type="match status" value="1"/>
</dbReference>
<dbReference type="Pfam" id="PF13525">
    <property type="entry name" value="YfiO"/>
    <property type="match status" value="1"/>
</dbReference>
<evidence type="ECO:0000313" key="4">
    <source>
        <dbReference type="EMBL" id="GLS12929.1"/>
    </source>
</evidence>
<dbReference type="Proteomes" id="UP001156903">
    <property type="component" value="Unassembled WGS sequence"/>
</dbReference>
<dbReference type="RefSeq" id="WP_284306411.1">
    <property type="nucleotide sequence ID" value="NZ_BSPB01000002.1"/>
</dbReference>
<comment type="function">
    <text evidence="2">Mediates coordination of peptidoglycan synthesis and outer membrane constriction during cell division.</text>
</comment>
<name>A0ABQ6C1Q6_9BURK</name>
<evidence type="ECO:0000313" key="5">
    <source>
        <dbReference type="Proteomes" id="UP001156903"/>
    </source>
</evidence>
<dbReference type="InterPro" id="IPR011990">
    <property type="entry name" value="TPR-like_helical_dom_sf"/>
</dbReference>
<comment type="caution">
    <text evidence="4">The sequence shown here is derived from an EMBL/GenBank/DDBJ whole genome shotgun (WGS) entry which is preliminary data.</text>
</comment>